<accession>A0A397V8E4</accession>
<dbReference type="OrthoDB" id="1926212at2759"/>
<dbReference type="AlphaFoldDB" id="A0A397V8E4"/>
<sequence length="87" mass="10092">MKHLKILIKALKQYNNVLNDLSKSLKIEPDFVSALILRGTAYFSLRKYDKAHEDFSKVFEIEPNDETTVKYLIDAFNGFVFTSMKIS</sequence>
<dbReference type="Proteomes" id="UP000266673">
    <property type="component" value="Unassembled WGS sequence"/>
</dbReference>
<organism evidence="2 3">
    <name type="scientific">Gigaspora rosea</name>
    <dbReference type="NCBI Taxonomy" id="44941"/>
    <lineage>
        <taxon>Eukaryota</taxon>
        <taxon>Fungi</taxon>
        <taxon>Fungi incertae sedis</taxon>
        <taxon>Mucoromycota</taxon>
        <taxon>Glomeromycotina</taxon>
        <taxon>Glomeromycetes</taxon>
        <taxon>Diversisporales</taxon>
        <taxon>Gigasporaceae</taxon>
        <taxon>Gigaspora</taxon>
    </lineage>
</organism>
<keyword evidence="1" id="KW-0802">TPR repeat</keyword>
<protein>
    <submittedName>
        <fullName evidence="2">Uncharacterized protein</fullName>
    </submittedName>
</protein>
<evidence type="ECO:0000256" key="1">
    <source>
        <dbReference type="PROSITE-ProRule" id="PRU00339"/>
    </source>
</evidence>
<evidence type="ECO:0000313" key="3">
    <source>
        <dbReference type="Proteomes" id="UP000266673"/>
    </source>
</evidence>
<dbReference type="Gene3D" id="1.25.40.10">
    <property type="entry name" value="Tetratricopeptide repeat domain"/>
    <property type="match status" value="1"/>
</dbReference>
<dbReference type="PROSITE" id="PS50005">
    <property type="entry name" value="TPR"/>
    <property type="match status" value="1"/>
</dbReference>
<reference evidence="2 3" key="1">
    <citation type="submission" date="2018-06" db="EMBL/GenBank/DDBJ databases">
        <title>Comparative genomics reveals the genomic features of Rhizophagus irregularis, R. cerebriforme, R. diaphanum and Gigaspora rosea, and their symbiotic lifestyle signature.</title>
        <authorList>
            <person name="Morin E."/>
            <person name="San Clemente H."/>
            <person name="Chen E.C.H."/>
            <person name="De La Providencia I."/>
            <person name="Hainaut M."/>
            <person name="Kuo A."/>
            <person name="Kohler A."/>
            <person name="Murat C."/>
            <person name="Tang N."/>
            <person name="Roy S."/>
            <person name="Loubradou J."/>
            <person name="Henrissat B."/>
            <person name="Grigoriev I.V."/>
            <person name="Corradi N."/>
            <person name="Roux C."/>
            <person name="Martin F.M."/>
        </authorList>
    </citation>
    <scope>NUCLEOTIDE SEQUENCE [LARGE SCALE GENOMIC DNA]</scope>
    <source>
        <strain evidence="2 3">DAOM 194757</strain>
    </source>
</reference>
<dbReference type="EMBL" id="QKWP01000545">
    <property type="protein sequence ID" value="RIB18342.1"/>
    <property type="molecule type" value="Genomic_DNA"/>
</dbReference>
<proteinExistence type="predicted"/>
<gene>
    <name evidence="2" type="ORF">C2G38_1356355</name>
</gene>
<name>A0A397V8E4_9GLOM</name>
<dbReference type="InterPro" id="IPR019734">
    <property type="entry name" value="TPR_rpt"/>
</dbReference>
<dbReference type="Pfam" id="PF00515">
    <property type="entry name" value="TPR_1"/>
    <property type="match status" value="1"/>
</dbReference>
<dbReference type="PROSITE" id="PS50293">
    <property type="entry name" value="TPR_REGION"/>
    <property type="match status" value="1"/>
</dbReference>
<feature type="repeat" description="TPR" evidence="1">
    <location>
        <begin position="32"/>
        <end position="65"/>
    </location>
</feature>
<dbReference type="InterPro" id="IPR011990">
    <property type="entry name" value="TPR-like_helical_dom_sf"/>
</dbReference>
<comment type="caution">
    <text evidence="2">The sequence shown here is derived from an EMBL/GenBank/DDBJ whole genome shotgun (WGS) entry which is preliminary data.</text>
</comment>
<evidence type="ECO:0000313" key="2">
    <source>
        <dbReference type="EMBL" id="RIB18342.1"/>
    </source>
</evidence>
<keyword evidence="3" id="KW-1185">Reference proteome</keyword>
<dbReference type="SUPFAM" id="SSF48452">
    <property type="entry name" value="TPR-like"/>
    <property type="match status" value="1"/>
</dbReference>
<dbReference type="SMART" id="SM00028">
    <property type="entry name" value="TPR"/>
    <property type="match status" value="1"/>
</dbReference>